<reference evidence="2" key="1">
    <citation type="submission" date="2024-06" db="UniProtKB">
        <authorList>
            <consortium name="Ensembl"/>
        </authorList>
    </citation>
    <scope>IDENTIFICATION</scope>
</reference>
<dbReference type="HOGENOM" id="CLU_1829816_0_0_1"/>
<dbReference type="Ensembl" id="ENSMPUT00000010665.1">
    <property type="protein sequence ID" value="ENSMPUP00000010496.1"/>
    <property type="gene ID" value="ENSMPUG00000010574.1"/>
</dbReference>
<feature type="compositionally biased region" description="Low complexity" evidence="1">
    <location>
        <begin position="53"/>
        <end position="69"/>
    </location>
</feature>
<protein>
    <submittedName>
        <fullName evidence="2">Uncharacterized protein</fullName>
    </submittedName>
</protein>
<dbReference type="AlphaFoldDB" id="M3YGN9"/>
<dbReference type="EMBL" id="AEYP01058689">
    <property type="status" value="NOT_ANNOTATED_CDS"/>
    <property type="molecule type" value="Genomic_DNA"/>
</dbReference>
<feature type="region of interest" description="Disordered" evidence="1">
    <location>
        <begin position="1"/>
        <end position="30"/>
    </location>
</feature>
<dbReference type="InParanoid" id="M3YGN9"/>
<evidence type="ECO:0000313" key="2">
    <source>
        <dbReference type="Ensembl" id="ENSMPUP00000010496.1"/>
    </source>
</evidence>
<feature type="compositionally biased region" description="Low complexity" evidence="1">
    <location>
        <begin position="9"/>
        <end position="19"/>
    </location>
</feature>
<organism evidence="2">
    <name type="scientific">Mustela putorius furo</name>
    <name type="common">European domestic ferret</name>
    <name type="synonym">Mustela furo</name>
    <dbReference type="NCBI Taxonomy" id="9669"/>
    <lineage>
        <taxon>Eukaryota</taxon>
        <taxon>Metazoa</taxon>
        <taxon>Chordata</taxon>
        <taxon>Craniata</taxon>
        <taxon>Vertebrata</taxon>
        <taxon>Euteleostomi</taxon>
        <taxon>Mammalia</taxon>
        <taxon>Eutheria</taxon>
        <taxon>Laurasiatheria</taxon>
        <taxon>Carnivora</taxon>
        <taxon>Caniformia</taxon>
        <taxon>Musteloidea</taxon>
        <taxon>Mustelidae</taxon>
        <taxon>Mustelinae</taxon>
        <taxon>Mustela</taxon>
    </lineage>
</organism>
<accession>M3YGN9</accession>
<name>M3YGN9_MUSPF</name>
<proteinExistence type="predicted"/>
<sequence length="141" mass="15054">WRTALSPTAARRASWPGARAGRGRAARGPPGPPVLPGWHPLFLQCSSSPPRGTSWATSWSSSPCSGTASCGTRPLPQRSSGLSWCLCWLSWITCPAFGHLLSSCSPFRTQLCIPSPPLGSSTLTLGQHSILYLPFIIPFKP</sequence>
<feature type="region of interest" description="Disordered" evidence="1">
    <location>
        <begin position="48"/>
        <end position="69"/>
    </location>
</feature>
<evidence type="ECO:0000256" key="1">
    <source>
        <dbReference type="SAM" id="MobiDB-lite"/>
    </source>
</evidence>